<keyword evidence="2 6" id="KW-0500">Molybdenum</keyword>
<evidence type="ECO:0000313" key="8">
    <source>
        <dbReference type="Proteomes" id="UP000183982"/>
    </source>
</evidence>
<dbReference type="InterPro" id="IPR005950">
    <property type="entry name" value="ModA"/>
</dbReference>
<dbReference type="PANTHER" id="PTHR30632:SF17">
    <property type="entry name" value="MOLYBDATE-BINDING PROTEIN MODA"/>
    <property type="match status" value="1"/>
</dbReference>
<accession>A0A1M6LP89</accession>
<keyword evidence="3 6" id="KW-0479">Metal-binding</keyword>
<evidence type="ECO:0000256" key="3">
    <source>
        <dbReference type="ARBA" id="ARBA00022723"/>
    </source>
</evidence>
<comment type="similarity">
    <text evidence="1">Belongs to the bacterial solute-binding protein ModA family.</text>
</comment>
<dbReference type="GO" id="GO:0046872">
    <property type="term" value="F:metal ion binding"/>
    <property type="evidence" value="ECO:0007669"/>
    <property type="project" value="UniProtKB-KW"/>
</dbReference>
<gene>
    <name evidence="7" type="ORF">SAMN05444000_11262</name>
</gene>
<dbReference type="Proteomes" id="UP000183982">
    <property type="component" value="Unassembled WGS sequence"/>
</dbReference>
<evidence type="ECO:0000256" key="2">
    <source>
        <dbReference type="ARBA" id="ARBA00022505"/>
    </source>
</evidence>
<feature type="binding site" evidence="6">
    <location>
        <position position="194"/>
    </location>
    <ligand>
        <name>molybdate</name>
        <dbReference type="ChEBI" id="CHEBI:36264"/>
    </ligand>
</feature>
<comment type="subunit">
    <text evidence="5">The complex is composed of two ATP-binding proteins (ModC), two transmembrane proteins (ModB) and a solute-binding protein (ModA).</text>
</comment>
<feature type="binding site" evidence="6">
    <location>
        <position position="149"/>
    </location>
    <ligand>
        <name>molybdate</name>
        <dbReference type="ChEBI" id="CHEBI:36264"/>
    </ligand>
</feature>
<dbReference type="RefSeq" id="WP_073252753.1">
    <property type="nucleotide sequence ID" value="NZ_FQZQ01000012.1"/>
</dbReference>
<evidence type="ECO:0000256" key="5">
    <source>
        <dbReference type="ARBA" id="ARBA00062515"/>
    </source>
</evidence>
<evidence type="ECO:0000256" key="4">
    <source>
        <dbReference type="ARBA" id="ARBA00022729"/>
    </source>
</evidence>
<evidence type="ECO:0000313" key="7">
    <source>
        <dbReference type="EMBL" id="SHJ72973.1"/>
    </source>
</evidence>
<feature type="binding site" evidence="6">
    <location>
        <position position="64"/>
    </location>
    <ligand>
        <name>molybdate</name>
        <dbReference type="ChEBI" id="CHEBI:36264"/>
    </ligand>
</feature>
<protein>
    <submittedName>
        <fullName evidence="7">Molybdate transport system substrate-binding protein</fullName>
    </submittedName>
</protein>
<dbReference type="SUPFAM" id="SSF53850">
    <property type="entry name" value="Periplasmic binding protein-like II"/>
    <property type="match status" value="1"/>
</dbReference>
<dbReference type="GO" id="GO:0015689">
    <property type="term" value="P:molybdate ion transport"/>
    <property type="evidence" value="ECO:0007669"/>
    <property type="project" value="InterPro"/>
</dbReference>
<dbReference type="STRING" id="1470563.SAMN05444000_11262"/>
<organism evidence="7 8">
    <name type="scientific">Shimia gijangensis</name>
    <dbReference type="NCBI Taxonomy" id="1470563"/>
    <lineage>
        <taxon>Bacteria</taxon>
        <taxon>Pseudomonadati</taxon>
        <taxon>Pseudomonadota</taxon>
        <taxon>Alphaproteobacteria</taxon>
        <taxon>Rhodobacterales</taxon>
        <taxon>Roseobacteraceae</taxon>
    </lineage>
</organism>
<reference evidence="8" key="1">
    <citation type="submission" date="2016-11" db="EMBL/GenBank/DDBJ databases">
        <authorList>
            <person name="Varghese N."/>
            <person name="Submissions S."/>
        </authorList>
    </citation>
    <scope>NUCLEOTIDE SEQUENCE [LARGE SCALE GENOMIC DNA]</scope>
    <source>
        <strain evidence="8">DSM 100564</strain>
    </source>
</reference>
<dbReference type="EMBL" id="FQZQ01000012">
    <property type="protein sequence ID" value="SHJ72973.1"/>
    <property type="molecule type" value="Genomic_DNA"/>
</dbReference>
<keyword evidence="8" id="KW-1185">Reference proteome</keyword>
<dbReference type="PANTHER" id="PTHR30632">
    <property type="entry name" value="MOLYBDATE-BINDING PERIPLASMIC PROTEIN"/>
    <property type="match status" value="1"/>
</dbReference>
<dbReference type="NCBIfam" id="TIGR01256">
    <property type="entry name" value="modA"/>
    <property type="match status" value="1"/>
</dbReference>
<dbReference type="Gene3D" id="3.40.190.10">
    <property type="entry name" value="Periplasmic binding protein-like II"/>
    <property type="match status" value="2"/>
</dbReference>
<evidence type="ECO:0000256" key="6">
    <source>
        <dbReference type="PIRSR" id="PIRSR004846-1"/>
    </source>
</evidence>
<dbReference type="GO" id="GO:1901359">
    <property type="term" value="F:tungstate binding"/>
    <property type="evidence" value="ECO:0007669"/>
    <property type="project" value="UniProtKB-ARBA"/>
</dbReference>
<dbReference type="PIRSF" id="PIRSF004846">
    <property type="entry name" value="ModA"/>
    <property type="match status" value="1"/>
</dbReference>
<dbReference type="AlphaFoldDB" id="A0A1M6LP89"/>
<feature type="binding site" evidence="6">
    <location>
        <position position="176"/>
    </location>
    <ligand>
        <name>molybdate</name>
        <dbReference type="ChEBI" id="CHEBI:36264"/>
    </ligand>
</feature>
<dbReference type="GO" id="GO:0030973">
    <property type="term" value="F:molybdate ion binding"/>
    <property type="evidence" value="ECO:0007669"/>
    <property type="project" value="TreeGrafter"/>
</dbReference>
<feature type="binding site" evidence="6">
    <location>
        <position position="37"/>
    </location>
    <ligand>
        <name>molybdate</name>
        <dbReference type="ChEBI" id="CHEBI:36264"/>
    </ligand>
</feature>
<proteinExistence type="inferred from homology"/>
<dbReference type="Pfam" id="PF13531">
    <property type="entry name" value="SBP_bac_11"/>
    <property type="match status" value="1"/>
</dbReference>
<name>A0A1M6LP89_9RHOB</name>
<dbReference type="FunFam" id="3.40.190.10:FF:000035">
    <property type="entry name" value="Molybdate ABC transporter substrate-binding protein"/>
    <property type="match status" value="1"/>
</dbReference>
<dbReference type="GO" id="GO:0030288">
    <property type="term" value="C:outer membrane-bounded periplasmic space"/>
    <property type="evidence" value="ECO:0007669"/>
    <property type="project" value="TreeGrafter"/>
</dbReference>
<evidence type="ECO:0000256" key="1">
    <source>
        <dbReference type="ARBA" id="ARBA00009175"/>
    </source>
</evidence>
<sequence>MISSIGWSKAIKGAVCACFVMPVTLWADTLTVFAASSLKTALDEVAVAFAETSNHSVTISYAGSSALARQIQLGAPADVFISANVGWMDTLEADGLIEVSTRYDLVGNRLVMIAPVDSAAPLDVTQAGALTERLQGKPIAMALIQAVPAGIYGKEALQHLGHWQGLNGNIAQMDNVRAALALVSAGETPLGIVYASDALADKNVAVVADIPTSSHAPIVYPAAGTSGGNISLSNVFLKFLKTPAPQAIFAAQGFLMAGN</sequence>
<dbReference type="InterPro" id="IPR050682">
    <property type="entry name" value="ModA/WtpA"/>
</dbReference>
<keyword evidence="4" id="KW-0732">Signal</keyword>